<proteinExistence type="predicted"/>
<reference evidence="1" key="1">
    <citation type="submission" date="2021-05" db="EMBL/GenBank/DDBJ databases">
        <authorList>
            <person name="Pan Q."/>
            <person name="Jouanno E."/>
            <person name="Zahm M."/>
            <person name="Klopp C."/>
            <person name="Cabau C."/>
            <person name="Louis A."/>
            <person name="Berthelot C."/>
            <person name="Parey E."/>
            <person name="Roest Crollius H."/>
            <person name="Montfort J."/>
            <person name="Robinson-Rechavi M."/>
            <person name="Bouchez O."/>
            <person name="Lampietro C."/>
            <person name="Lopez Roques C."/>
            <person name="Donnadieu C."/>
            <person name="Postlethwait J."/>
            <person name="Bobe J."/>
            <person name="Dillon D."/>
            <person name="Chandos A."/>
            <person name="von Hippel F."/>
            <person name="Guiguen Y."/>
        </authorList>
    </citation>
    <scope>NUCLEOTIDE SEQUENCE</scope>
    <source>
        <strain evidence="1">YG-Jan2019</strain>
    </source>
</reference>
<organism evidence="1 2">
    <name type="scientific">Dallia pectoralis</name>
    <name type="common">Alaska blackfish</name>
    <dbReference type="NCBI Taxonomy" id="75939"/>
    <lineage>
        <taxon>Eukaryota</taxon>
        <taxon>Metazoa</taxon>
        <taxon>Chordata</taxon>
        <taxon>Craniata</taxon>
        <taxon>Vertebrata</taxon>
        <taxon>Euteleostomi</taxon>
        <taxon>Actinopterygii</taxon>
        <taxon>Neopterygii</taxon>
        <taxon>Teleostei</taxon>
        <taxon>Protacanthopterygii</taxon>
        <taxon>Esociformes</taxon>
        <taxon>Umbridae</taxon>
        <taxon>Dallia</taxon>
    </lineage>
</organism>
<accession>A0ACC2FA23</accession>
<keyword evidence="2" id="KW-1185">Reference proteome</keyword>
<dbReference type="EMBL" id="CM055758">
    <property type="protein sequence ID" value="KAJ7988130.1"/>
    <property type="molecule type" value="Genomic_DNA"/>
</dbReference>
<evidence type="ECO:0000313" key="1">
    <source>
        <dbReference type="EMBL" id="KAJ7988130.1"/>
    </source>
</evidence>
<protein>
    <submittedName>
        <fullName evidence="1">Uncharacterized protein</fullName>
    </submittedName>
</protein>
<gene>
    <name evidence="1" type="ORF">DPEC_G00320430</name>
</gene>
<evidence type="ECO:0000313" key="2">
    <source>
        <dbReference type="Proteomes" id="UP001157502"/>
    </source>
</evidence>
<dbReference type="Proteomes" id="UP001157502">
    <property type="component" value="Chromosome 31"/>
</dbReference>
<sequence length="241" mass="27904">MALEIYLDLFSQPCRSVYIFAKKNNIPFEFKQVSLMEGEQYGEEFKKINMISKVPAIQDGDFCMGESVAILMYLAEKYQTADHWYPMNLQKRACVNEYLSWHHTGLRPPGSKVFWLRVMIPHIVGVEVPKDRVAWILEDLEGALTVLEEKFIKDTPFIAGEEISLADLVAIVEIMQPVAAGLDVFEGRPKLSAWRDRVKMEVGKDLFDEAHKGIFEIQEMVKKMDPSRMQKFKPKIMKMFF</sequence>
<name>A0ACC2FA23_DALPE</name>
<comment type="caution">
    <text evidence="1">The sequence shown here is derived from an EMBL/GenBank/DDBJ whole genome shotgun (WGS) entry which is preliminary data.</text>
</comment>